<name>A0AAV6P417_9ROSI</name>
<feature type="region of interest" description="Disordered" evidence="3">
    <location>
        <begin position="68"/>
        <end position="100"/>
    </location>
</feature>
<feature type="domain" description="Aminotransferase class I/classII large" evidence="5">
    <location>
        <begin position="159"/>
        <end position="538"/>
    </location>
</feature>
<evidence type="ECO:0000256" key="1">
    <source>
        <dbReference type="ARBA" id="ARBA00011738"/>
    </source>
</evidence>
<dbReference type="InterPro" id="IPR050478">
    <property type="entry name" value="Ethylene_sulfur-biosynth"/>
</dbReference>
<accession>A0AAV6P417</accession>
<sequence length="556" mass="61043">MTHTRFFRNRNSKSNKEGEPTTSDGGGTAMRVIVPLQGIVQGSGGVVLGSLIPCVLFYFLQLYLKRNRSEPTEDPPSSPEVDSPGNSSSPSSNQSVELSPLPRTLSRTFLSSRSNGPVCVSGRANSIAKVGESSIFVGMKKFFEDPFDELNNPTGIIQLSIAENKLSTDLVQNWLVENGRDAILGVGNHNELSVAGTVSYQPSDGLMDLKLAVASFMSQAVGNSVSFIPSQLVFTNGVSSAIETLCFCIADAGHAFLVPTPYYPGLDNDVKWRTGVEIVPVPCRSADNFSLSITSLDRAFHQARSRGLKVRGIIISNPSIPVGNQLHKETLYKLLDFARDKNIHIISNEIFVGSTYGSEEFVSMAEMIDLEDSDRDRVHITYGLSEDMSLPGFRVAAIYSLNENILAAAGKLARFSSVSAITQNLLSSMLSDAQFIQKFIGINRKRLGEMNSKFVAGLKELDIKYMRSNGGFYCWADMGNLIRSYSEKGEVELWDKLLDIGKVHVIPGSCCKCIEPGWFGFCFTTLIDKEIPIVMDRIRRISEACKSYTRNEIIVL</sequence>
<feature type="transmembrane region" description="Helical" evidence="4">
    <location>
        <begin position="39"/>
        <end position="60"/>
    </location>
</feature>
<keyword evidence="6" id="KW-0032">Aminotransferase</keyword>
<dbReference type="GO" id="GO:0006520">
    <property type="term" value="P:amino acid metabolic process"/>
    <property type="evidence" value="ECO:0007669"/>
    <property type="project" value="TreeGrafter"/>
</dbReference>
<feature type="compositionally biased region" description="Basic residues" evidence="3">
    <location>
        <begin position="1"/>
        <end position="13"/>
    </location>
</feature>
<dbReference type="PANTHER" id="PTHR43795:SF85">
    <property type="entry name" value="AMINOTRANSFERASE ACS10-RELATED"/>
    <property type="match status" value="1"/>
</dbReference>
<gene>
    <name evidence="6" type="primary">ACS10</name>
    <name evidence="6" type="ORF">SDJN03_03472</name>
</gene>
<proteinExistence type="predicted"/>
<dbReference type="PANTHER" id="PTHR43795">
    <property type="entry name" value="BIFUNCTIONAL ASPARTATE AMINOTRANSFERASE AND GLUTAMATE/ASPARTATE-PREPHENATE AMINOTRANSFERASE-RELATED"/>
    <property type="match status" value="1"/>
</dbReference>
<dbReference type="InterPro" id="IPR004839">
    <property type="entry name" value="Aminotransferase_I/II_large"/>
</dbReference>
<evidence type="ECO:0000256" key="2">
    <source>
        <dbReference type="ARBA" id="ARBA00022898"/>
    </source>
</evidence>
<feature type="compositionally biased region" description="Low complexity" evidence="3">
    <location>
        <begin position="79"/>
        <end position="95"/>
    </location>
</feature>
<keyword evidence="7" id="KW-1185">Reference proteome</keyword>
<evidence type="ECO:0000256" key="3">
    <source>
        <dbReference type="SAM" id="MobiDB-lite"/>
    </source>
</evidence>
<organism evidence="6 7">
    <name type="scientific">Cucurbita argyrosperma subsp. sororia</name>
    <dbReference type="NCBI Taxonomy" id="37648"/>
    <lineage>
        <taxon>Eukaryota</taxon>
        <taxon>Viridiplantae</taxon>
        <taxon>Streptophyta</taxon>
        <taxon>Embryophyta</taxon>
        <taxon>Tracheophyta</taxon>
        <taxon>Spermatophyta</taxon>
        <taxon>Magnoliopsida</taxon>
        <taxon>eudicotyledons</taxon>
        <taxon>Gunneridae</taxon>
        <taxon>Pentapetalae</taxon>
        <taxon>rosids</taxon>
        <taxon>fabids</taxon>
        <taxon>Cucurbitales</taxon>
        <taxon>Cucurbitaceae</taxon>
        <taxon>Cucurbiteae</taxon>
        <taxon>Cucurbita</taxon>
    </lineage>
</organism>
<dbReference type="CDD" id="cd00609">
    <property type="entry name" value="AAT_like"/>
    <property type="match status" value="1"/>
</dbReference>
<keyword evidence="2" id="KW-0663">Pyridoxal phosphate</keyword>
<keyword evidence="4" id="KW-0812">Transmembrane</keyword>
<dbReference type="AlphaFoldDB" id="A0AAV6P417"/>
<dbReference type="GO" id="GO:0030170">
    <property type="term" value="F:pyridoxal phosphate binding"/>
    <property type="evidence" value="ECO:0007669"/>
    <property type="project" value="InterPro"/>
</dbReference>
<comment type="caution">
    <text evidence="6">The sequence shown here is derived from an EMBL/GenBank/DDBJ whole genome shotgun (WGS) entry which is preliminary data.</text>
</comment>
<evidence type="ECO:0000256" key="4">
    <source>
        <dbReference type="SAM" id="Phobius"/>
    </source>
</evidence>
<reference evidence="6 7" key="1">
    <citation type="journal article" date="2021" name="Hortic Res">
        <title>The domestication of Cucurbita argyrosperma as revealed by the genome of its wild relative.</title>
        <authorList>
            <person name="Barrera-Redondo J."/>
            <person name="Sanchez-de la Vega G."/>
            <person name="Aguirre-Liguori J.A."/>
            <person name="Castellanos-Morales G."/>
            <person name="Gutierrez-Guerrero Y.T."/>
            <person name="Aguirre-Dugua X."/>
            <person name="Aguirre-Planter E."/>
            <person name="Tenaillon M.I."/>
            <person name="Lira-Saade R."/>
            <person name="Eguiarte L.E."/>
        </authorList>
    </citation>
    <scope>NUCLEOTIDE SEQUENCE [LARGE SCALE GENOMIC DNA]</scope>
    <source>
        <strain evidence="6">JBR-2021</strain>
    </source>
</reference>
<dbReference type="GO" id="GO:0004069">
    <property type="term" value="F:L-aspartate:2-oxoglutarate aminotransferase activity"/>
    <property type="evidence" value="ECO:0007669"/>
    <property type="project" value="TreeGrafter"/>
</dbReference>
<evidence type="ECO:0000259" key="5">
    <source>
        <dbReference type="Pfam" id="PF00155"/>
    </source>
</evidence>
<evidence type="ECO:0000313" key="7">
    <source>
        <dbReference type="Proteomes" id="UP000685013"/>
    </source>
</evidence>
<protein>
    <submittedName>
        <fullName evidence="6">Aminotransferase ACS10</fullName>
    </submittedName>
</protein>
<keyword evidence="4" id="KW-1133">Transmembrane helix</keyword>
<feature type="non-terminal residue" evidence="6">
    <location>
        <position position="1"/>
    </location>
</feature>
<keyword evidence="6" id="KW-0808">Transferase</keyword>
<dbReference type="Pfam" id="PF00155">
    <property type="entry name" value="Aminotran_1_2"/>
    <property type="match status" value="1"/>
</dbReference>
<keyword evidence="4" id="KW-0472">Membrane</keyword>
<dbReference type="EMBL" id="JAGKQH010000002">
    <property type="protein sequence ID" value="KAG6606155.1"/>
    <property type="molecule type" value="Genomic_DNA"/>
</dbReference>
<evidence type="ECO:0000313" key="6">
    <source>
        <dbReference type="EMBL" id="KAG6606155.1"/>
    </source>
</evidence>
<dbReference type="Proteomes" id="UP000685013">
    <property type="component" value="Chromosome 2"/>
</dbReference>
<comment type="subunit">
    <text evidence="1">Homodimer.</text>
</comment>
<feature type="region of interest" description="Disordered" evidence="3">
    <location>
        <begin position="1"/>
        <end position="28"/>
    </location>
</feature>
<dbReference type="GO" id="GO:0008793">
    <property type="term" value="F:aromatic-amino-acid transaminase activity"/>
    <property type="evidence" value="ECO:0007669"/>
    <property type="project" value="TreeGrafter"/>
</dbReference>